<name>A0AAW0KXH6_QUESU</name>
<comment type="caution">
    <text evidence="2">The sequence shown here is derived from an EMBL/GenBank/DDBJ whole genome shotgun (WGS) entry which is preliminary data.</text>
</comment>
<evidence type="ECO:0000256" key="1">
    <source>
        <dbReference type="SAM" id="MobiDB-lite"/>
    </source>
</evidence>
<protein>
    <submittedName>
        <fullName evidence="2">Uncharacterized protein</fullName>
    </submittedName>
</protein>
<dbReference type="Proteomes" id="UP000237347">
    <property type="component" value="Unassembled WGS sequence"/>
</dbReference>
<gene>
    <name evidence="2" type="ORF">CFP56_012638</name>
</gene>
<proteinExistence type="predicted"/>
<feature type="region of interest" description="Disordered" evidence="1">
    <location>
        <begin position="1"/>
        <end position="23"/>
    </location>
</feature>
<evidence type="ECO:0000313" key="3">
    <source>
        <dbReference type="Proteomes" id="UP000237347"/>
    </source>
</evidence>
<evidence type="ECO:0000313" key="2">
    <source>
        <dbReference type="EMBL" id="KAK7843361.1"/>
    </source>
</evidence>
<organism evidence="2 3">
    <name type="scientific">Quercus suber</name>
    <name type="common">Cork oak</name>
    <dbReference type="NCBI Taxonomy" id="58331"/>
    <lineage>
        <taxon>Eukaryota</taxon>
        <taxon>Viridiplantae</taxon>
        <taxon>Streptophyta</taxon>
        <taxon>Embryophyta</taxon>
        <taxon>Tracheophyta</taxon>
        <taxon>Spermatophyta</taxon>
        <taxon>Magnoliopsida</taxon>
        <taxon>eudicotyledons</taxon>
        <taxon>Gunneridae</taxon>
        <taxon>Pentapetalae</taxon>
        <taxon>rosids</taxon>
        <taxon>fabids</taxon>
        <taxon>Fagales</taxon>
        <taxon>Fagaceae</taxon>
        <taxon>Quercus</taxon>
    </lineage>
</organism>
<sequence length="81" mass="8945">MGFATLSMLKSFSSSSATVPNDDDTLTMVESECDFDADDRKTVELPQSVVDEGCIIVLEFVLIDRKELAPLQELIESIVVF</sequence>
<reference evidence="2 3" key="1">
    <citation type="journal article" date="2018" name="Sci. Data">
        <title>The draft genome sequence of cork oak.</title>
        <authorList>
            <person name="Ramos A.M."/>
            <person name="Usie A."/>
            <person name="Barbosa P."/>
            <person name="Barros P.M."/>
            <person name="Capote T."/>
            <person name="Chaves I."/>
            <person name="Simoes F."/>
            <person name="Abreu I."/>
            <person name="Carrasquinho I."/>
            <person name="Faro C."/>
            <person name="Guimaraes J.B."/>
            <person name="Mendonca D."/>
            <person name="Nobrega F."/>
            <person name="Rodrigues L."/>
            <person name="Saibo N.J.M."/>
            <person name="Varela M.C."/>
            <person name="Egas C."/>
            <person name="Matos J."/>
            <person name="Miguel C.M."/>
            <person name="Oliveira M.M."/>
            <person name="Ricardo C.P."/>
            <person name="Goncalves S."/>
        </authorList>
    </citation>
    <scope>NUCLEOTIDE SEQUENCE [LARGE SCALE GENOMIC DNA]</scope>
    <source>
        <strain evidence="3">cv. HL8</strain>
    </source>
</reference>
<dbReference type="EMBL" id="PKMF04000205">
    <property type="protein sequence ID" value="KAK7843361.1"/>
    <property type="molecule type" value="Genomic_DNA"/>
</dbReference>
<dbReference type="AlphaFoldDB" id="A0AAW0KXH6"/>
<keyword evidence="3" id="KW-1185">Reference proteome</keyword>
<accession>A0AAW0KXH6</accession>